<accession>A0AAV7P698</accession>
<dbReference type="EMBL" id="JANPWB010000011">
    <property type="protein sequence ID" value="KAJ1122389.1"/>
    <property type="molecule type" value="Genomic_DNA"/>
</dbReference>
<organism evidence="1 2">
    <name type="scientific">Pleurodeles waltl</name>
    <name type="common">Iberian ribbed newt</name>
    <dbReference type="NCBI Taxonomy" id="8319"/>
    <lineage>
        <taxon>Eukaryota</taxon>
        <taxon>Metazoa</taxon>
        <taxon>Chordata</taxon>
        <taxon>Craniata</taxon>
        <taxon>Vertebrata</taxon>
        <taxon>Euteleostomi</taxon>
        <taxon>Amphibia</taxon>
        <taxon>Batrachia</taxon>
        <taxon>Caudata</taxon>
        <taxon>Salamandroidea</taxon>
        <taxon>Salamandridae</taxon>
        <taxon>Pleurodelinae</taxon>
        <taxon>Pleurodeles</taxon>
    </lineage>
</organism>
<gene>
    <name evidence="1" type="ORF">NDU88_000878</name>
</gene>
<proteinExistence type="predicted"/>
<protein>
    <submittedName>
        <fullName evidence="1">Uncharacterized protein</fullName>
    </submittedName>
</protein>
<evidence type="ECO:0000313" key="2">
    <source>
        <dbReference type="Proteomes" id="UP001066276"/>
    </source>
</evidence>
<dbReference type="AlphaFoldDB" id="A0AAV7P698"/>
<dbReference type="Proteomes" id="UP001066276">
    <property type="component" value="Chromosome 7"/>
</dbReference>
<name>A0AAV7P698_PLEWA</name>
<comment type="caution">
    <text evidence="1">The sequence shown here is derived from an EMBL/GenBank/DDBJ whole genome shotgun (WGS) entry which is preliminary data.</text>
</comment>
<evidence type="ECO:0000313" key="1">
    <source>
        <dbReference type="EMBL" id="KAJ1122389.1"/>
    </source>
</evidence>
<reference evidence="1" key="1">
    <citation type="journal article" date="2022" name="bioRxiv">
        <title>Sequencing and chromosome-scale assembly of the giantPleurodeles waltlgenome.</title>
        <authorList>
            <person name="Brown T."/>
            <person name="Elewa A."/>
            <person name="Iarovenko S."/>
            <person name="Subramanian E."/>
            <person name="Araus A.J."/>
            <person name="Petzold A."/>
            <person name="Susuki M."/>
            <person name="Suzuki K.-i.T."/>
            <person name="Hayashi T."/>
            <person name="Toyoda A."/>
            <person name="Oliveira C."/>
            <person name="Osipova E."/>
            <person name="Leigh N.D."/>
            <person name="Simon A."/>
            <person name="Yun M.H."/>
        </authorList>
    </citation>
    <scope>NUCLEOTIDE SEQUENCE</scope>
    <source>
        <strain evidence="1">20211129_DDA</strain>
        <tissue evidence="1">Liver</tissue>
    </source>
</reference>
<sequence length="361" mass="39158">MLVQSTGREPGGRQTCYSVTRWQHGTGQDSARAEGLETDLLQRHKLAAWHSVITVLWQKAWRQADLLQCYRGTVHRCQCSALAEGLETDRTAVSLGGTVHGCQYSTVAQGLETGRPVAVSHSGTVHRCQYRALAEGLETQTCCRVTQRQHGTGVSTEHWQRAWRQADLQCHTVAPCTGVSAVARPRDRPPCYSVTRWQHGAGVSAVHWQRAWRHSPAVSHRGSMARVSVQCTGRGPGDTVLRCHTEVAWHGCQCSALAEGLEAGRPAVSHGGTVHRCQYSAVAQGLETDRPVTVSHGGSMARVSVQCTGRGPGDTVLRCHTEIAWRGCQCSALAEGLETQSCGVTQRQHGTGVSAVHWQRG</sequence>
<keyword evidence="2" id="KW-1185">Reference proteome</keyword>